<comment type="caution">
    <text evidence="1">The sequence shown here is derived from an EMBL/GenBank/DDBJ whole genome shotgun (WGS) entry which is preliminary data.</text>
</comment>
<evidence type="ECO:0000313" key="1">
    <source>
        <dbReference type="EMBL" id="GEO87430.1"/>
    </source>
</evidence>
<protein>
    <submittedName>
        <fullName evidence="1">Uncharacterized protein</fullName>
    </submittedName>
</protein>
<gene>
    <name evidence="1" type="ORF">RNA01_43620</name>
</gene>
<dbReference type="EMBL" id="BJZP01000041">
    <property type="protein sequence ID" value="GEO87430.1"/>
    <property type="molecule type" value="Genomic_DNA"/>
</dbReference>
<proteinExistence type="predicted"/>
<reference evidence="1 2" key="1">
    <citation type="submission" date="2019-07" db="EMBL/GenBank/DDBJ databases">
        <title>Whole genome shotgun sequence of Rhizobium naphthalenivorans NBRC 107585.</title>
        <authorList>
            <person name="Hosoyama A."/>
            <person name="Uohara A."/>
            <person name="Ohji S."/>
            <person name="Ichikawa N."/>
        </authorList>
    </citation>
    <scope>NUCLEOTIDE SEQUENCE [LARGE SCALE GENOMIC DNA]</scope>
    <source>
        <strain evidence="1 2">NBRC 107585</strain>
    </source>
</reference>
<organism evidence="1 2">
    <name type="scientific">Ciceribacter naphthalenivorans</name>
    <dbReference type="NCBI Taxonomy" id="1118451"/>
    <lineage>
        <taxon>Bacteria</taxon>
        <taxon>Pseudomonadati</taxon>
        <taxon>Pseudomonadota</taxon>
        <taxon>Alphaproteobacteria</taxon>
        <taxon>Hyphomicrobiales</taxon>
        <taxon>Rhizobiaceae</taxon>
        <taxon>Ciceribacter</taxon>
    </lineage>
</organism>
<evidence type="ECO:0000313" key="2">
    <source>
        <dbReference type="Proteomes" id="UP000321717"/>
    </source>
</evidence>
<dbReference type="AlphaFoldDB" id="A0A512HPY0"/>
<name>A0A512HPY0_9HYPH</name>
<dbReference type="Proteomes" id="UP000321717">
    <property type="component" value="Unassembled WGS sequence"/>
</dbReference>
<accession>A0A512HPY0</accession>
<sequence length="63" mass="6753">MNAVIATTFQRRNGGDALEIAGRAQLVDGDLQSARVQSVSFTGGARRGGADFVRGDRKSYFSF</sequence>
<keyword evidence="2" id="KW-1185">Reference proteome</keyword>